<evidence type="ECO:0000259" key="1">
    <source>
        <dbReference type="Pfam" id="PF13401"/>
    </source>
</evidence>
<accession>A0A3S7UW85</accession>
<dbReference type="Pfam" id="PF13401">
    <property type="entry name" value="AAA_22"/>
    <property type="match status" value="1"/>
</dbReference>
<evidence type="ECO:0000313" key="2">
    <source>
        <dbReference type="EMBL" id="AYM52962.1"/>
    </source>
</evidence>
<reference evidence="2" key="1">
    <citation type="journal article" date="2018" name="J. Ind. Microbiol. Biotechnol.">
        <title>Genome mining reveals uncommon alkylpyrones as type III PKS products from myxobacteria.</title>
        <authorList>
            <person name="Hug J.J."/>
            <person name="Panter F."/>
            <person name="Krug D."/>
            <person name="Muller R."/>
        </authorList>
    </citation>
    <scope>NUCLEOTIDE SEQUENCE</scope>
    <source>
        <strain evidence="2">MSr9139</strain>
    </source>
</reference>
<dbReference type="AlphaFoldDB" id="A0A3S7UW85"/>
<feature type="domain" description="ORC1/DEAH AAA+ ATPase" evidence="1">
    <location>
        <begin position="38"/>
        <end position="185"/>
    </location>
</feature>
<proteinExistence type="predicted"/>
<name>A0A3S7UW85_9BACT</name>
<protein>
    <recommendedName>
        <fullName evidence="1">ORC1/DEAH AAA+ ATPase domain-containing protein</fullName>
    </recommendedName>
</protein>
<dbReference type="SUPFAM" id="SSF52540">
    <property type="entry name" value="P-loop containing nucleoside triphosphate hydrolases"/>
    <property type="match status" value="1"/>
</dbReference>
<dbReference type="EMBL" id="MH908889">
    <property type="protein sequence ID" value="AYM52962.1"/>
    <property type="molecule type" value="Genomic_DNA"/>
</dbReference>
<dbReference type="Gene3D" id="3.40.50.300">
    <property type="entry name" value="P-loop containing nucleotide triphosphate hydrolases"/>
    <property type="match status" value="1"/>
</dbReference>
<dbReference type="InterPro" id="IPR049945">
    <property type="entry name" value="AAA_22"/>
</dbReference>
<dbReference type="InterPro" id="IPR027417">
    <property type="entry name" value="P-loop_NTPase"/>
</dbReference>
<organism evidence="2">
    <name type="scientific">Jahnella sp. MSr9139</name>
    <dbReference type="NCBI Taxonomy" id="1434086"/>
    <lineage>
        <taxon>Bacteria</taxon>
        <taxon>Pseudomonadati</taxon>
        <taxon>Myxococcota</taxon>
        <taxon>Polyangia</taxon>
        <taxon>Polyangiales</taxon>
        <taxon>Polyangiaceae</taxon>
        <taxon>Jahnella</taxon>
    </lineage>
</organism>
<sequence length="529" mass="58250">MLAPVRRHFNVAGPCRPDWHYMIPAERRLPEAPQLVEQRGYVVVHAPRQTGKTTALRALAQRLTASGRHAALLFSCEEGGVAGDDYGAAQRALLLELGRAAEADLPPELRPPPFSLEGDEGLVGAALASWARACPRPLVLIFDEIDALRGQGLISVLRQLRAGYPRRPEHFPASVILCGLRDVRDYKAASGGDPDHMGTSSPFNIKVASLRVGDFSPEELRELYAQHTADTGQLFTEAALARAFQVTGGQPWLVNALGREIVEAMAVPAREAITAEHVEQAKERLILARATHLDSLAHKLVEPRVRKVLEPLLAGAYGGDGHAYEDDLSYVRDLGLLAPDNPPRIANPVYKEVITRVLASPAEAQLPAPPRGAYLLPDGRLAWRRLLRAFAGFWREHGEVLAGGMPYPEVAPQLVLMAFLQRVVNGGGFLDREYGVGRGRIDLLVRFPYRTPDGSRAVQRRAMEIKVWRRGQKNPLEPGLQQLDDYLAGLRLRRGTLVIFDARKKLARQNPRFEEATTPGGRAATVLWL</sequence>
<dbReference type="GO" id="GO:0016887">
    <property type="term" value="F:ATP hydrolysis activity"/>
    <property type="evidence" value="ECO:0007669"/>
    <property type="project" value="InterPro"/>
</dbReference>